<reference evidence="2 3" key="1">
    <citation type="submission" date="2016-10" db="EMBL/GenBank/DDBJ databases">
        <authorList>
            <person name="de Groot N.N."/>
        </authorList>
    </citation>
    <scope>NUCLEOTIDE SEQUENCE [LARGE SCALE GENOMIC DNA]</scope>
    <source>
        <strain evidence="2 3">ASO4-2</strain>
    </source>
</reference>
<organism evidence="2 3">
    <name type="scientific">Desulfonatronum thiosulfatophilum</name>
    <dbReference type="NCBI Taxonomy" id="617002"/>
    <lineage>
        <taxon>Bacteria</taxon>
        <taxon>Pseudomonadati</taxon>
        <taxon>Thermodesulfobacteriota</taxon>
        <taxon>Desulfovibrionia</taxon>
        <taxon>Desulfovibrionales</taxon>
        <taxon>Desulfonatronaceae</taxon>
        <taxon>Desulfonatronum</taxon>
    </lineage>
</organism>
<dbReference type="AlphaFoldDB" id="A0A1G6DL07"/>
<evidence type="ECO:0000259" key="1">
    <source>
        <dbReference type="Pfam" id="PF10000"/>
    </source>
</evidence>
<dbReference type="Gene3D" id="3.30.2130.10">
    <property type="entry name" value="VC0802-like"/>
    <property type="match status" value="1"/>
</dbReference>
<evidence type="ECO:0000313" key="2">
    <source>
        <dbReference type="EMBL" id="SDB45864.1"/>
    </source>
</evidence>
<protein>
    <recommendedName>
        <fullName evidence="1">DUF2241 domain-containing protein</fullName>
    </recommendedName>
</protein>
<dbReference type="InterPro" id="IPR045865">
    <property type="entry name" value="ACT-like_dom_sf"/>
</dbReference>
<gene>
    <name evidence="2" type="ORF">SAMN05660653_02242</name>
</gene>
<dbReference type="EMBL" id="FMXO01000012">
    <property type="protein sequence ID" value="SDB45864.1"/>
    <property type="molecule type" value="Genomic_DNA"/>
</dbReference>
<keyword evidence="3" id="KW-1185">Reference proteome</keyword>
<dbReference type="Pfam" id="PF10000">
    <property type="entry name" value="ACT_3"/>
    <property type="match status" value="1"/>
</dbReference>
<dbReference type="Proteomes" id="UP000198771">
    <property type="component" value="Unassembled WGS sequence"/>
</dbReference>
<dbReference type="SUPFAM" id="SSF55021">
    <property type="entry name" value="ACT-like"/>
    <property type="match status" value="2"/>
</dbReference>
<dbReference type="PANTHER" id="PTHR39199:SF1">
    <property type="entry name" value="BLR5128 PROTEIN"/>
    <property type="match status" value="1"/>
</dbReference>
<dbReference type="InterPro" id="IPR018717">
    <property type="entry name" value="DUF2241"/>
</dbReference>
<sequence>MNAETELQTLIATMKPSLHAQPYVFCSIDEVVFARLPFIPLGTFHEPEGVTIIATREQASDSGLEFDMSWACVTLEVRSSLMAVGFLALITARLARTGISVKPVSAFQHDQLFVPW</sequence>
<feature type="domain" description="DUF2241" evidence="1">
    <location>
        <begin position="3"/>
        <end position="67"/>
    </location>
</feature>
<evidence type="ECO:0000313" key="3">
    <source>
        <dbReference type="Proteomes" id="UP000198771"/>
    </source>
</evidence>
<dbReference type="PANTHER" id="PTHR39199">
    <property type="entry name" value="BLR5128 PROTEIN"/>
    <property type="match status" value="1"/>
</dbReference>
<name>A0A1G6DL07_9BACT</name>
<accession>A0A1G6DL07</accession>
<proteinExistence type="predicted"/>